<dbReference type="RefSeq" id="WP_188799753.1">
    <property type="nucleotide sequence ID" value="NZ_BMIZ01000002.1"/>
</dbReference>
<dbReference type="Proteomes" id="UP000663181">
    <property type="component" value="Chromosome"/>
</dbReference>
<dbReference type="SMART" id="SM01321">
    <property type="entry name" value="Y1_Tnp"/>
    <property type="match status" value="1"/>
</dbReference>
<dbReference type="EMBL" id="CP064030">
    <property type="protein sequence ID" value="QRN52506.1"/>
    <property type="molecule type" value="Genomic_DNA"/>
</dbReference>
<sequence length="236" mass="27012">MPRSPRFDLAGVPQHVIQRGHGHMQCFFSPADYRCYMNQLLHASRRWQCAVHAYVLMSNHVHLLVTPSTVGAIGNMMQALGRNYVSYINVTYRRTGTLWEGRYKSCLVDADEYLLTCYRYIELNPVRAGLVGEPSGYPWSSYGCNALGDSDPLIVPHSQYVVLGSEQEEQLRAYRQLFAHDISSECLKEIRTYIQQQRALGSPAFQDWVESALGRYARARPPHRPRRDREVAMNGD</sequence>
<evidence type="ECO:0000313" key="2">
    <source>
        <dbReference type="EMBL" id="QRN52506.1"/>
    </source>
</evidence>
<feature type="domain" description="Transposase IS200-like" evidence="1">
    <location>
        <begin position="9"/>
        <end position="124"/>
    </location>
</feature>
<evidence type="ECO:0000259" key="1">
    <source>
        <dbReference type="SMART" id="SM01321"/>
    </source>
</evidence>
<dbReference type="Pfam" id="PF01797">
    <property type="entry name" value="Y1_Tnp"/>
    <property type="match status" value="1"/>
</dbReference>
<dbReference type="PANTHER" id="PTHR34322">
    <property type="entry name" value="TRANSPOSASE, Y1_TNP DOMAIN-CONTAINING"/>
    <property type="match status" value="1"/>
</dbReference>
<dbReference type="InterPro" id="IPR002686">
    <property type="entry name" value="Transposase_17"/>
</dbReference>
<dbReference type="InterPro" id="IPR036515">
    <property type="entry name" value="Transposase_17_sf"/>
</dbReference>
<protein>
    <submittedName>
        <fullName evidence="2">Transposase</fullName>
    </submittedName>
</protein>
<dbReference type="Gene3D" id="3.30.70.1290">
    <property type="entry name" value="Transposase IS200-like"/>
    <property type="match status" value="1"/>
</dbReference>
<keyword evidence="3" id="KW-1185">Reference proteome</keyword>
<organism evidence="2 3">
    <name type="scientific">Dyella caseinilytica</name>
    <dbReference type="NCBI Taxonomy" id="1849581"/>
    <lineage>
        <taxon>Bacteria</taxon>
        <taxon>Pseudomonadati</taxon>
        <taxon>Pseudomonadota</taxon>
        <taxon>Gammaproteobacteria</taxon>
        <taxon>Lysobacterales</taxon>
        <taxon>Rhodanobacteraceae</taxon>
        <taxon>Dyella</taxon>
    </lineage>
</organism>
<evidence type="ECO:0000313" key="3">
    <source>
        <dbReference type="Proteomes" id="UP000663181"/>
    </source>
</evidence>
<proteinExistence type="predicted"/>
<accession>A0ABX7GQ78</accession>
<dbReference type="SUPFAM" id="SSF143422">
    <property type="entry name" value="Transposase IS200-like"/>
    <property type="match status" value="1"/>
</dbReference>
<reference evidence="2 3" key="1">
    <citation type="submission" date="2020-10" db="EMBL/GenBank/DDBJ databases">
        <title>Phylogeny of dyella-like bacteria.</title>
        <authorList>
            <person name="Fu J."/>
        </authorList>
    </citation>
    <scope>NUCLEOTIDE SEQUENCE [LARGE SCALE GENOMIC DNA]</scope>
    <source>
        <strain evidence="2 3">DHOB09</strain>
    </source>
</reference>
<gene>
    <name evidence="2" type="ORF">ISN74_13625</name>
</gene>
<name>A0ABX7GQ78_9GAMM</name>
<dbReference type="PANTHER" id="PTHR34322:SF2">
    <property type="entry name" value="TRANSPOSASE IS200-LIKE DOMAIN-CONTAINING PROTEIN"/>
    <property type="match status" value="1"/>
</dbReference>